<feature type="chain" id="PRO_5013030803" evidence="1">
    <location>
        <begin position="18"/>
        <end position="221"/>
    </location>
</feature>
<keyword evidence="1" id="KW-0732">Signal</keyword>
<reference evidence="2 3" key="1">
    <citation type="submission" date="2015-06" db="EMBL/GenBank/DDBJ databases">
        <title>Talaromyces atroroseus IBT 11181 draft genome.</title>
        <authorList>
            <person name="Rasmussen K.B."/>
            <person name="Rasmussen S."/>
            <person name="Petersen B."/>
            <person name="Sicheritz-Ponten T."/>
            <person name="Mortensen U.H."/>
            <person name="Thrane U."/>
        </authorList>
    </citation>
    <scope>NUCLEOTIDE SEQUENCE [LARGE SCALE GENOMIC DNA]</scope>
    <source>
        <strain evidence="2 3">IBT 11181</strain>
    </source>
</reference>
<sequence>MVIGVAMMAAMVPTVYAVGEASNRKDKGKEQNRDDQEERYHLITKCHLPSVPQHQKAQVHNARVYLDLDGRIYISQHQLPRIVPFAGYFYSHPDLEQGNLAGLVTVSPETPPQLRWTFLDSNTHEMRWGGVNDREGHISGPFGLHDDGSLTLNGSRRWMAVRHHEDGDHEAESDPTAASGLWRLYFDSGENHSVDLPAGAESIEIELEMVRYPRRPTHSTS</sequence>
<keyword evidence="3" id="KW-1185">Reference proteome</keyword>
<name>A0A225AXH6_TALAT</name>
<dbReference type="EMBL" id="LFMY01000008">
    <property type="protein sequence ID" value="OKL59165.1"/>
    <property type="molecule type" value="Genomic_DNA"/>
</dbReference>
<dbReference type="RefSeq" id="XP_020119286.1">
    <property type="nucleotide sequence ID" value="XM_020268123.1"/>
</dbReference>
<dbReference type="GeneID" id="31005568"/>
<dbReference type="PANTHER" id="PTHR38049:SF2">
    <property type="entry name" value="RICIN B LECTIN DOMAIN-CONTAINING PROTEIN"/>
    <property type="match status" value="1"/>
</dbReference>
<evidence type="ECO:0000313" key="2">
    <source>
        <dbReference type="EMBL" id="OKL59165.1"/>
    </source>
</evidence>
<evidence type="ECO:0000256" key="1">
    <source>
        <dbReference type="SAM" id="SignalP"/>
    </source>
</evidence>
<gene>
    <name evidence="2" type="ORF">UA08_05812</name>
</gene>
<proteinExistence type="predicted"/>
<dbReference type="AlphaFoldDB" id="A0A225AXH6"/>
<evidence type="ECO:0000313" key="3">
    <source>
        <dbReference type="Proteomes" id="UP000214365"/>
    </source>
</evidence>
<comment type="caution">
    <text evidence="2">The sequence shown here is derived from an EMBL/GenBank/DDBJ whole genome shotgun (WGS) entry which is preliminary data.</text>
</comment>
<feature type="signal peptide" evidence="1">
    <location>
        <begin position="1"/>
        <end position="17"/>
    </location>
</feature>
<dbReference type="PANTHER" id="PTHR38049">
    <property type="entry name" value="RICIN B LECTIN DOMAIN-CONTAINING PROTEIN"/>
    <property type="match status" value="1"/>
</dbReference>
<accession>A0A225AXH6</accession>
<protein>
    <submittedName>
        <fullName evidence="2">Uncharacterized protein</fullName>
    </submittedName>
</protein>
<dbReference type="OrthoDB" id="3928002at2759"/>
<organism evidence="2 3">
    <name type="scientific">Talaromyces atroroseus</name>
    <dbReference type="NCBI Taxonomy" id="1441469"/>
    <lineage>
        <taxon>Eukaryota</taxon>
        <taxon>Fungi</taxon>
        <taxon>Dikarya</taxon>
        <taxon>Ascomycota</taxon>
        <taxon>Pezizomycotina</taxon>
        <taxon>Eurotiomycetes</taxon>
        <taxon>Eurotiomycetidae</taxon>
        <taxon>Eurotiales</taxon>
        <taxon>Trichocomaceae</taxon>
        <taxon>Talaromyces</taxon>
        <taxon>Talaromyces sect. Trachyspermi</taxon>
    </lineage>
</organism>
<dbReference type="Proteomes" id="UP000214365">
    <property type="component" value="Unassembled WGS sequence"/>
</dbReference>